<accession>A0AAU9K3M4</accession>
<feature type="coiled-coil region" evidence="1">
    <location>
        <begin position="45"/>
        <end position="129"/>
    </location>
</feature>
<reference evidence="2" key="1">
    <citation type="submission" date="2021-09" db="EMBL/GenBank/DDBJ databases">
        <authorList>
            <consortium name="AG Swart"/>
            <person name="Singh M."/>
            <person name="Singh A."/>
            <person name="Seah K."/>
            <person name="Emmerich C."/>
        </authorList>
    </citation>
    <scope>NUCLEOTIDE SEQUENCE</scope>
    <source>
        <strain evidence="2">ATCC30299</strain>
    </source>
</reference>
<organism evidence="2 3">
    <name type="scientific">Blepharisma stoltei</name>
    <dbReference type="NCBI Taxonomy" id="1481888"/>
    <lineage>
        <taxon>Eukaryota</taxon>
        <taxon>Sar</taxon>
        <taxon>Alveolata</taxon>
        <taxon>Ciliophora</taxon>
        <taxon>Postciliodesmatophora</taxon>
        <taxon>Heterotrichea</taxon>
        <taxon>Heterotrichida</taxon>
        <taxon>Blepharismidae</taxon>
        <taxon>Blepharisma</taxon>
    </lineage>
</organism>
<evidence type="ECO:0008006" key="4">
    <source>
        <dbReference type="Google" id="ProtNLM"/>
    </source>
</evidence>
<dbReference type="AlphaFoldDB" id="A0AAU9K3M4"/>
<sequence length="186" mass="21964">MDADLERSLKACDEVIRDLPNTIQEYLDKLNEDTAQIDQFLTINKQQDSQKLKHLQLALEQKEAERKQMEEKIQALEYEYNNTQAEINAAYLRNEAQKEKIQSYDKQHAEELQKILEGELEKIDHMTKEISLYCNITQLRWDFDKEDTISGRILKNNESVEFSIKPSPGEDLINFRTVNELWKVLD</sequence>
<name>A0AAU9K3M4_9CILI</name>
<comment type="caution">
    <text evidence="2">The sequence shown here is derived from an EMBL/GenBank/DDBJ whole genome shotgun (WGS) entry which is preliminary data.</text>
</comment>
<gene>
    <name evidence="2" type="ORF">BSTOLATCC_MIC53566</name>
</gene>
<evidence type="ECO:0000313" key="3">
    <source>
        <dbReference type="Proteomes" id="UP001162131"/>
    </source>
</evidence>
<proteinExistence type="predicted"/>
<keyword evidence="3" id="KW-1185">Reference proteome</keyword>
<protein>
    <recommendedName>
        <fullName evidence="4">Kinetochore protein Spc24</fullName>
    </recommendedName>
</protein>
<dbReference type="EMBL" id="CAJZBQ010000053">
    <property type="protein sequence ID" value="CAG9331498.1"/>
    <property type="molecule type" value="Genomic_DNA"/>
</dbReference>
<dbReference type="Gene3D" id="3.30.160.570">
    <property type="entry name" value="Ncd80 complex, Spc24 subunit"/>
    <property type="match status" value="1"/>
</dbReference>
<evidence type="ECO:0000256" key="1">
    <source>
        <dbReference type="SAM" id="Coils"/>
    </source>
</evidence>
<evidence type="ECO:0000313" key="2">
    <source>
        <dbReference type="EMBL" id="CAG9331498.1"/>
    </source>
</evidence>
<dbReference type="Proteomes" id="UP001162131">
    <property type="component" value="Unassembled WGS sequence"/>
</dbReference>
<keyword evidence="1" id="KW-0175">Coiled coil</keyword>